<sequence>MGLSLPSFFAILFLLLGVNGEILAGDTSFDANYYVTWGNNNVLSLNGGAEIQLSMDKSSGAGFASKLSYGSGFFHLRIKLPDKDSAGVVTTFYLTSHTNNHDELDFEFLGNREGRPYTLQTNVFSNGEGNREQRIHLWFDPTADFHDYRILWNQHLIVFYVDDIPFRVFKNNTNIGVIYPTQAMRIEASLWDGDSWATDGGQTKTNWSAAPFKAHYQGFNIDDGCSSTATQGPSEQCYSSNFWWNQEKYWKLDSNQQKAYENVRTNFMTYDYCSDRPRFPNPPPECLQQ</sequence>
<proteinExistence type="predicted"/>
<gene>
    <name evidence="1" type="ORF">Vadar_030258</name>
</gene>
<keyword evidence="2" id="KW-1185">Reference proteome</keyword>
<organism evidence="1 2">
    <name type="scientific">Vaccinium darrowii</name>
    <dbReference type="NCBI Taxonomy" id="229202"/>
    <lineage>
        <taxon>Eukaryota</taxon>
        <taxon>Viridiplantae</taxon>
        <taxon>Streptophyta</taxon>
        <taxon>Embryophyta</taxon>
        <taxon>Tracheophyta</taxon>
        <taxon>Spermatophyta</taxon>
        <taxon>Magnoliopsida</taxon>
        <taxon>eudicotyledons</taxon>
        <taxon>Gunneridae</taxon>
        <taxon>Pentapetalae</taxon>
        <taxon>asterids</taxon>
        <taxon>Ericales</taxon>
        <taxon>Ericaceae</taxon>
        <taxon>Vaccinioideae</taxon>
        <taxon>Vaccinieae</taxon>
        <taxon>Vaccinium</taxon>
    </lineage>
</organism>
<accession>A0ACB7XDL6</accession>
<protein>
    <submittedName>
        <fullName evidence="1">Uncharacterized protein</fullName>
    </submittedName>
</protein>
<evidence type="ECO:0000313" key="2">
    <source>
        <dbReference type="Proteomes" id="UP000828048"/>
    </source>
</evidence>
<comment type="caution">
    <text evidence="1">The sequence shown here is derived from an EMBL/GenBank/DDBJ whole genome shotgun (WGS) entry which is preliminary data.</text>
</comment>
<reference evidence="1 2" key="1">
    <citation type="journal article" date="2021" name="Hortic Res">
        <title>High-quality reference genome and annotation aids understanding of berry development for evergreen blueberry (Vaccinium darrowii).</title>
        <authorList>
            <person name="Yu J."/>
            <person name="Hulse-Kemp A.M."/>
            <person name="Babiker E."/>
            <person name="Staton M."/>
        </authorList>
    </citation>
    <scope>NUCLEOTIDE SEQUENCE [LARGE SCALE GENOMIC DNA]</scope>
    <source>
        <strain evidence="2">cv. NJ 8807/NJ 8810</strain>
        <tissue evidence="1">Young leaf</tissue>
    </source>
</reference>
<dbReference type="EMBL" id="CM037156">
    <property type="protein sequence ID" value="KAH7838715.1"/>
    <property type="molecule type" value="Genomic_DNA"/>
</dbReference>
<evidence type="ECO:0000313" key="1">
    <source>
        <dbReference type="EMBL" id="KAH7838715.1"/>
    </source>
</evidence>
<name>A0ACB7XDL6_9ERIC</name>
<dbReference type="Proteomes" id="UP000828048">
    <property type="component" value="Chromosome 6"/>
</dbReference>